<dbReference type="Pfam" id="PF00205">
    <property type="entry name" value="TPP_enzyme_M"/>
    <property type="match status" value="1"/>
</dbReference>
<evidence type="ECO:0000256" key="4">
    <source>
        <dbReference type="ARBA" id="ARBA00022723"/>
    </source>
</evidence>
<dbReference type="CDD" id="cd07038">
    <property type="entry name" value="TPP_PYR_PDC_IPDC_like"/>
    <property type="match status" value="1"/>
</dbReference>
<dbReference type="KEGG" id="kps:KPNJ2_01565"/>
<feature type="binding site" evidence="9">
    <location>
        <position position="535"/>
    </location>
    <ligand>
        <name>Mg(2+)</name>
        <dbReference type="ChEBI" id="CHEBI:18420"/>
    </ligand>
</feature>
<dbReference type="EMBL" id="CP006918">
    <property type="protein sequence ID" value="AHM78345.1"/>
    <property type="molecule type" value="Genomic_DNA"/>
</dbReference>
<dbReference type="AlphaFoldDB" id="W8UH12"/>
<dbReference type="HOGENOM" id="CLU_013748_0_2_6"/>
<gene>
    <name evidence="14" type="ORF">KPNJ2_01565</name>
</gene>
<evidence type="ECO:0000259" key="12">
    <source>
        <dbReference type="Pfam" id="PF02775"/>
    </source>
</evidence>
<comment type="cofactor">
    <cofactor evidence="9">
        <name>Mg(2+)</name>
        <dbReference type="ChEBI" id="CHEBI:18420"/>
    </cofactor>
    <text evidence="9">Binds 1 Mg(2+) per subunit.</text>
</comment>
<dbReference type="Pfam" id="PF02775">
    <property type="entry name" value="TPP_enzyme_C"/>
    <property type="match status" value="1"/>
</dbReference>
<dbReference type="PIRSF" id="PIRSF036565">
    <property type="entry name" value="Pyruvt_ip_decrb"/>
    <property type="match status" value="1"/>
</dbReference>
<feature type="binding site" evidence="9">
    <location>
        <position position="506"/>
    </location>
    <ligand>
        <name>Mg(2+)</name>
        <dbReference type="ChEBI" id="CHEBI:18420"/>
    </ligand>
</feature>
<feature type="domain" description="Thiamine pyrophosphate enzyme central" evidence="11">
    <location>
        <begin position="271"/>
        <end position="388"/>
    </location>
</feature>
<evidence type="ECO:0000259" key="13">
    <source>
        <dbReference type="Pfam" id="PF02776"/>
    </source>
</evidence>
<evidence type="ECO:0000313" key="14">
    <source>
        <dbReference type="EMBL" id="AHM78345.1"/>
    </source>
</evidence>
<protein>
    <submittedName>
        <fullName evidence="14">Indole-3-pyruvate decarboxylase</fullName>
        <ecNumber evidence="14">4.1.1.74</ecNumber>
    </submittedName>
</protein>
<comment type="cofactor">
    <cofactor evidence="1">
        <name>a metal cation</name>
        <dbReference type="ChEBI" id="CHEBI:25213"/>
    </cofactor>
</comment>
<evidence type="ECO:0000256" key="6">
    <source>
        <dbReference type="ARBA" id="ARBA00022842"/>
    </source>
</evidence>
<dbReference type="CDD" id="cd02005">
    <property type="entry name" value="TPP_PDC_IPDC"/>
    <property type="match status" value="1"/>
</dbReference>
<keyword evidence="5" id="KW-0210">Decarboxylase</keyword>
<dbReference type="InterPro" id="IPR012000">
    <property type="entry name" value="Thiamin_PyroP_enz_cen_dom"/>
</dbReference>
<dbReference type="Proteomes" id="UP000019586">
    <property type="component" value="Chromosome"/>
</dbReference>
<dbReference type="Gene3D" id="3.40.50.1220">
    <property type="entry name" value="TPP-binding domain"/>
    <property type="match status" value="1"/>
</dbReference>
<organism evidence="14 15">
    <name type="scientific">Klebsiella pneumoniae 30684/NJST258_2</name>
    <dbReference type="NCBI Taxonomy" id="1420013"/>
    <lineage>
        <taxon>Bacteria</taxon>
        <taxon>Pseudomonadati</taxon>
        <taxon>Pseudomonadota</taxon>
        <taxon>Gammaproteobacteria</taxon>
        <taxon>Enterobacterales</taxon>
        <taxon>Enterobacteriaceae</taxon>
        <taxon>Klebsiella/Raoultella group</taxon>
        <taxon>Klebsiella</taxon>
        <taxon>Klebsiella pneumoniae complex</taxon>
    </lineage>
</organism>
<dbReference type="Gene3D" id="3.40.50.970">
    <property type="match status" value="2"/>
</dbReference>
<feature type="binding site" evidence="9">
    <location>
        <position position="533"/>
    </location>
    <ligand>
        <name>Mg(2+)</name>
        <dbReference type="ChEBI" id="CHEBI:18420"/>
    </ligand>
</feature>
<dbReference type="PATRIC" id="fig|1420013.3.peg.1497"/>
<comment type="cofactor">
    <cofactor evidence="2">
        <name>thiamine diphosphate</name>
        <dbReference type="ChEBI" id="CHEBI:58937"/>
    </cofactor>
</comment>
<keyword evidence="14" id="KW-0670">Pyruvate</keyword>
<dbReference type="SUPFAM" id="SSF52467">
    <property type="entry name" value="DHS-like NAD/FAD-binding domain"/>
    <property type="match status" value="1"/>
</dbReference>
<evidence type="ECO:0000259" key="11">
    <source>
        <dbReference type="Pfam" id="PF00205"/>
    </source>
</evidence>
<dbReference type="GO" id="GO:0004737">
    <property type="term" value="F:pyruvate decarboxylase activity"/>
    <property type="evidence" value="ECO:0007669"/>
    <property type="project" value="TreeGrafter"/>
</dbReference>
<dbReference type="Pfam" id="PF02776">
    <property type="entry name" value="TPP_enzyme_N"/>
    <property type="match status" value="1"/>
</dbReference>
<dbReference type="PANTHER" id="PTHR43452:SF30">
    <property type="entry name" value="PYRUVATE DECARBOXYLASE ISOZYME 1-RELATED"/>
    <property type="match status" value="1"/>
</dbReference>
<dbReference type="InterPro" id="IPR012110">
    <property type="entry name" value="PDC/IPDC-like"/>
</dbReference>
<dbReference type="InterPro" id="IPR029061">
    <property type="entry name" value="THDP-binding"/>
</dbReference>
<feature type="domain" description="Thiamine pyrophosphate enzyme TPP-binding" evidence="12">
    <location>
        <begin position="465"/>
        <end position="599"/>
    </location>
</feature>
<evidence type="ECO:0000256" key="2">
    <source>
        <dbReference type="ARBA" id="ARBA00001964"/>
    </source>
</evidence>
<dbReference type="InterPro" id="IPR047214">
    <property type="entry name" value="TPP_PDC_IPDC"/>
</dbReference>
<keyword evidence="4 9" id="KW-0479">Metal-binding</keyword>
<dbReference type="PANTHER" id="PTHR43452">
    <property type="entry name" value="PYRUVATE DECARBOXYLASE"/>
    <property type="match status" value="1"/>
</dbReference>
<evidence type="ECO:0000313" key="15">
    <source>
        <dbReference type="Proteomes" id="UP000019586"/>
    </source>
</evidence>
<proteinExistence type="inferred from homology"/>
<dbReference type="GO" id="GO:0000287">
    <property type="term" value="F:magnesium ion binding"/>
    <property type="evidence" value="ECO:0007669"/>
    <property type="project" value="InterPro"/>
</dbReference>
<dbReference type="GO" id="GO:0005829">
    <property type="term" value="C:cytosol"/>
    <property type="evidence" value="ECO:0007669"/>
    <property type="project" value="TreeGrafter"/>
</dbReference>
<keyword evidence="7 10" id="KW-0786">Thiamine pyrophosphate</keyword>
<dbReference type="FunFam" id="3.40.50.970:FF:000024">
    <property type="entry name" value="Pyruvate decarboxylase isozyme"/>
    <property type="match status" value="1"/>
</dbReference>
<dbReference type="InterPro" id="IPR047213">
    <property type="entry name" value="TPP_PYR_PDC_IPDC-like"/>
</dbReference>
<accession>W8UH12</accession>
<evidence type="ECO:0000256" key="3">
    <source>
        <dbReference type="ARBA" id="ARBA00007812"/>
    </source>
</evidence>
<evidence type="ECO:0000256" key="1">
    <source>
        <dbReference type="ARBA" id="ARBA00001920"/>
    </source>
</evidence>
<comment type="similarity">
    <text evidence="3 10">Belongs to the TPP enzyme family.</text>
</comment>
<dbReference type="SUPFAM" id="SSF52518">
    <property type="entry name" value="Thiamin diphosphate-binding fold (THDP-binding)"/>
    <property type="match status" value="2"/>
</dbReference>
<evidence type="ECO:0000256" key="8">
    <source>
        <dbReference type="ARBA" id="ARBA00023239"/>
    </source>
</evidence>
<dbReference type="GO" id="GO:0047434">
    <property type="term" value="F:indolepyruvate decarboxylase activity"/>
    <property type="evidence" value="ECO:0007669"/>
    <property type="project" value="UniProtKB-EC"/>
</dbReference>
<dbReference type="GO" id="GO:0030976">
    <property type="term" value="F:thiamine pyrophosphate binding"/>
    <property type="evidence" value="ECO:0007669"/>
    <property type="project" value="InterPro"/>
</dbReference>
<reference evidence="14 15" key="1">
    <citation type="journal article" date="2014" name="Proc. Natl. Acad. Sci. U.S.A.">
        <title>Molecular dissection of the evolution of carbapenem-resistant multilocus sequence type 258 Klebsiella pneumoniae.</title>
        <authorList>
            <person name="Deleo F.R."/>
            <person name="Chen L."/>
            <person name="Porcella S.F."/>
            <person name="Martens C.A."/>
            <person name="Kobayashi S.D."/>
            <person name="Porter A.R."/>
            <person name="Chavda K.D."/>
            <person name="Jacobs M.R."/>
            <person name="Mathema B."/>
            <person name="Olsen R.J."/>
            <person name="Bonomo R.A."/>
            <person name="Musser J.M."/>
            <person name="Kreiswirth B.N."/>
        </authorList>
    </citation>
    <scope>NUCLEOTIDE SEQUENCE [LARGE SCALE GENOMIC DNA]</scope>
    <source>
        <strain evidence="14">30684/NJST258_2</strain>
    </source>
</reference>
<dbReference type="EC" id="4.1.1.74" evidence="14"/>
<dbReference type="InterPro" id="IPR011766">
    <property type="entry name" value="TPP_enzyme_TPP-bd"/>
</dbReference>
<evidence type="ECO:0000256" key="7">
    <source>
        <dbReference type="ARBA" id="ARBA00023052"/>
    </source>
</evidence>
<keyword evidence="8 14" id="KW-0456">Lyase</keyword>
<dbReference type="GO" id="GO:0000949">
    <property type="term" value="P:aromatic amino acid family catabolic process to alcohol via Ehrlich pathway"/>
    <property type="evidence" value="ECO:0007669"/>
    <property type="project" value="TreeGrafter"/>
</dbReference>
<sequence length="624" mass="67940">MISRGACLVNHSSSADKTGCVYVYTKQCSAWSTLLFLRNYCFTLPLSAPIWTGGSLIQYSNYTCTKMRIMDMQPTYTIGDYLLDRLVDCGIDRLFGVPGDYNLQFLDRVIAHSALGWVGCANELNAAYAADGYARIKGAGALLTTYGVGELSALNGIAGSYAEHIPVLHIVGAPSTGAQQRGELLHHTLGDGDFRHFARMSEQITCSQALLTAGNACHEIDRVLRDMLTHHRPGYLMLPADVARAAAIAPAQRLLVEPAPADENQLAGFCEHASRLLRGSRRISLLADFLAQRYGLQKTLREWVAKTPVAHATMLMGKGLFDEQQSGFVGTYSGIASAPQTREAIENADTIICIGTRFTDTITAGFTQHLAREKTIEIQPFAVRVGDHWFSGVPMDKALAALMTLSAPLAAEWATPQVVAPEAEEGAEGELTQKNFWATVQGALRPGDIILADQGTAAFGIAALKLPSEASLIVQPLWGSIGFTLPAAYGAQTAAAERRVVLIVGDGAAQLTIQEMGSMLRDKQKPLILLLNNEGYTVERAIHGPEQRYNDIALWDWQRLPEAFAPDVASRCRRVTQTSELREAMTESITSDTLTLVEVMLPKMDIPDFLRAVTQALEERNSRV</sequence>
<evidence type="ECO:0000256" key="10">
    <source>
        <dbReference type="RuleBase" id="RU362132"/>
    </source>
</evidence>
<dbReference type="InterPro" id="IPR029035">
    <property type="entry name" value="DHS-like_NAD/FAD-binding_dom"/>
</dbReference>
<name>W8UH12_KLEPN</name>
<dbReference type="FunFam" id="3.40.50.970:FF:000019">
    <property type="entry name" value="Pyruvate decarboxylase isozyme"/>
    <property type="match status" value="1"/>
</dbReference>
<evidence type="ECO:0000256" key="5">
    <source>
        <dbReference type="ARBA" id="ARBA00022793"/>
    </source>
</evidence>
<dbReference type="InterPro" id="IPR012001">
    <property type="entry name" value="Thiamin_PyroP_enz_TPP-bd_dom"/>
</dbReference>
<feature type="domain" description="Thiamine pyrophosphate enzyme N-terminal TPP-binding" evidence="13">
    <location>
        <begin position="77"/>
        <end position="183"/>
    </location>
</feature>
<keyword evidence="6 9" id="KW-0460">Magnesium</keyword>
<evidence type="ECO:0000256" key="9">
    <source>
        <dbReference type="PIRSR" id="PIRSR036565-2"/>
    </source>
</evidence>